<evidence type="ECO:0000259" key="1">
    <source>
        <dbReference type="Pfam" id="PF08840"/>
    </source>
</evidence>
<dbReference type="InterPro" id="IPR014940">
    <property type="entry name" value="BAAT_C"/>
</dbReference>
<feature type="domain" description="BAAT/Acyl-CoA thioester hydrolase C-terminal" evidence="1">
    <location>
        <begin position="85"/>
        <end position="267"/>
    </location>
</feature>
<dbReference type="Gene3D" id="3.40.50.1820">
    <property type="entry name" value="alpha/beta hydrolase"/>
    <property type="match status" value="1"/>
</dbReference>
<gene>
    <name evidence="2" type="ORF">IPF40_03425</name>
</gene>
<reference evidence="2 3" key="1">
    <citation type="submission" date="2020-10" db="EMBL/GenBank/DDBJ databases">
        <title>Connecting structure to function with the recovery of over 1000 high-quality activated sludge metagenome-assembled genomes encoding full-length rRNA genes using long-read sequencing.</title>
        <authorList>
            <person name="Singleton C.M."/>
            <person name="Petriglieri F."/>
            <person name="Kristensen J.M."/>
            <person name="Kirkegaard R.H."/>
            <person name="Michaelsen T.Y."/>
            <person name="Andersen M.H."/>
            <person name="Karst S.M."/>
            <person name="Dueholm M.S."/>
            <person name="Nielsen P.H."/>
            <person name="Albertsen M."/>
        </authorList>
    </citation>
    <scope>NUCLEOTIDE SEQUENCE [LARGE SCALE GENOMIC DNA]</scope>
    <source>
        <strain evidence="2">AalE_18-Q3-R2-46_BAT3C.188</strain>
    </source>
</reference>
<organism evidence="2 3">
    <name type="scientific">Candidatus Phosphoribacter hodrii</name>
    <dbReference type="NCBI Taxonomy" id="2953743"/>
    <lineage>
        <taxon>Bacteria</taxon>
        <taxon>Bacillati</taxon>
        <taxon>Actinomycetota</taxon>
        <taxon>Actinomycetes</taxon>
        <taxon>Micrococcales</taxon>
        <taxon>Dermatophilaceae</taxon>
        <taxon>Candidatus Phosphoribacter</taxon>
    </lineage>
</organism>
<dbReference type="Proteomes" id="UP000718281">
    <property type="component" value="Unassembled WGS sequence"/>
</dbReference>
<dbReference type="SUPFAM" id="SSF53474">
    <property type="entry name" value="alpha/beta-Hydrolases"/>
    <property type="match status" value="1"/>
</dbReference>
<name>A0A935CD57_9MICO</name>
<evidence type="ECO:0000313" key="3">
    <source>
        <dbReference type="Proteomes" id="UP000718281"/>
    </source>
</evidence>
<dbReference type="EMBL" id="JADIXZ010000003">
    <property type="protein sequence ID" value="MBK6300125.1"/>
    <property type="molecule type" value="Genomic_DNA"/>
</dbReference>
<sequence>MRRIDLSGVEGERWVPETLSGVGALVLAGSSGRIDSARAELLARHGVIAESIRWFGGPGQHVGPWEIPLELFIGRIAELKRDCDRVLVLGTSFGAEAALLTGCHTSEVDAVVGFAPSDVAWAGVRPDGTQTSHWTLGGAPLPFVPLDEDWVSGDDVPAFVGLYEASRKRSPELVAEAAIAVEDIKEVVLVAGGDDQVWPALAMAAAIESRRTTHGLTTTLVSDPDAGHRTILPGEPAVTAGIRMRRGGTENADRNLGTAAWAQIQALLRAGR</sequence>
<proteinExistence type="predicted"/>
<dbReference type="AlphaFoldDB" id="A0A935CD57"/>
<comment type="caution">
    <text evidence="2">The sequence shown here is derived from an EMBL/GenBank/DDBJ whole genome shotgun (WGS) entry which is preliminary data.</text>
</comment>
<dbReference type="InterPro" id="IPR029058">
    <property type="entry name" value="AB_hydrolase_fold"/>
</dbReference>
<accession>A0A935CD57</accession>
<protein>
    <submittedName>
        <fullName evidence="2">Acyl-CoA thioesterase</fullName>
    </submittedName>
</protein>
<evidence type="ECO:0000313" key="2">
    <source>
        <dbReference type="EMBL" id="MBK6300125.1"/>
    </source>
</evidence>
<dbReference type="Pfam" id="PF08840">
    <property type="entry name" value="BAAT_C"/>
    <property type="match status" value="1"/>
</dbReference>